<evidence type="ECO:0000256" key="9">
    <source>
        <dbReference type="ARBA" id="ARBA00023002"/>
    </source>
</evidence>
<evidence type="ECO:0000256" key="5">
    <source>
        <dbReference type="ARBA" id="ARBA00022617"/>
    </source>
</evidence>
<evidence type="ECO:0000313" key="16">
    <source>
        <dbReference type="EMBL" id="JAQ15316.1"/>
    </source>
</evidence>
<dbReference type="InterPro" id="IPR001128">
    <property type="entry name" value="Cyt_P450"/>
</dbReference>
<dbReference type="SUPFAM" id="SSF48264">
    <property type="entry name" value="Cytochrome P450"/>
    <property type="match status" value="1"/>
</dbReference>
<dbReference type="GO" id="GO:0020037">
    <property type="term" value="F:heme binding"/>
    <property type="evidence" value="ECO:0007669"/>
    <property type="project" value="InterPro"/>
</dbReference>
<dbReference type="InterPro" id="IPR050196">
    <property type="entry name" value="Cytochrome_P450_Monoox"/>
</dbReference>
<dbReference type="Pfam" id="PF00067">
    <property type="entry name" value="p450"/>
    <property type="match status" value="1"/>
</dbReference>
<proteinExistence type="inferred from homology"/>
<sequence>SFSVTFVAMGLITPLLCLIALVALFLLLLRILLQPIIPVKGKTNVPGPGGIRWPIIGDALWFVQARDLKGIWDVLTRLGRARKDLTSVYIGSKLMIMIQDPILVKKIIKTNKCQRKDEDFYRAFSYLSDGVFPTTNLKRWAYLRHPLDRILHPKHMDKFKTIFAEKGKMACDKVQRICDKGVFNMMDIIKYYMMDSTFEIFCDVPINQQLENTLNLTEYFERGIKCSLMRLYNPFNKIEWLFQASALGKESRAVLNEGRPILSKMVDDCMKKMEDRGYTCNEKDFEPQNYIEAAIHTGFMENASREKTLFSFSDLIIAGYDTTGVATASTILYLAMHPEYQEKAYQEQVSLLGNSLEEPTRAELSRMEYLEMAFNESLRKISIPAILRVVSSQIEVDGYIIPEGAALYFNYNGITNDARYYERPDDYYPDHFLPEKVAERPECAFMPFSFGSRGCPGRRLAMLSSKFILSMLLRRFKFTSPLRYEDIQYKLMIMVETVQGYPVIATPRTVAASS</sequence>
<dbReference type="GO" id="GO:0005506">
    <property type="term" value="F:iron ion binding"/>
    <property type="evidence" value="ECO:0007669"/>
    <property type="project" value="InterPro"/>
</dbReference>
<dbReference type="InterPro" id="IPR017972">
    <property type="entry name" value="Cyt_P450_CS"/>
</dbReference>
<keyword evidence="10 13" id="KW-0408">Iron</keyword>
<evidence type="ECO:0000256" key="12">
    <source>
        <dbReference type="ARBA" id="ARBA00023136"/>
    </source>
</evidence>
<dbReference type="InterPro" id="IPR002401">
    <property type="entry name" value="Cyt_P450_E_grp-I"/>
</dbReference>
<keyword evidence="15" id="KW-0812">Transmembrane</keyword>
<reference evidence="16" key="1">
    <citation type="journal article" date="2016" name="Gigascience">
        <title>De novo construction of an expanded transcriptome assembly for the western tarnished plant bug, Lygus hesperus.</title>
        <authorList>
            <person name="Tassone E.E."/>
            <person name="Geib S.M."/>
            <person name="Hall B."/>
            <person name="Fabrick J.A."/>
            <person name="Brent C.S."/>
            <person name="Hull J.J."/>
        </authorList>
    </citation>
    <scope>NUCLEOTIDE SEQUENCE</scope>
</reference>
<evidence type="ECO:0000256" key="15">
    <source>
        <dbReference type="SAM" id="Phobius"/>
    </source>
</evidence>
<evidence type="ECO:0000256" key="11">
    <source>
        <dbReference type="ARBA" id="ARBA00023033"/>
    </source>
</evidence>
<keyword evidence="9 14" id="KW-0560">Oxidoreductase</keyword>
<feature type="binding site" description="axial binding residue" evidence="13">
    <location>
        <position position="455"/>
    </location>
    <ligand>
        <name>heme</name>
        <dbReference type="ChEBI" id="CHEBI:30413"/>
    </ligand>
    <ligandPart>
        <name>Fe</name>
        <dbReference type="ChEBI" id="CHEBI:18248"/>
    </ligandPart>
</feature>
<comment type="subcellular location">
    <subcellularLocation>
        <location evidence="3">Endoplasmic reticulum membrane</location>
        <topology evidence="3">Peripheral membrane protein</topology>
    </subcellularLocation>
    <subcellularLocation>
        <location evidence="2">Microsome membrane</location>
        <topology evidence="2">Peripheral membrane protein</topology>
    </subcellularLocation>
</comment>
<feature type="non-terminal residue" evidence="16">
    <location>
        <position position="1"/>
    </location>
</feature>
<keyword evidence="7" id="KW-0256">Endoplasmic reticulum</keyword>
<comment type="cofactor">
    <cofactor evidence="1 13">
        <name>heme</name>
        <dbReference type="ChEBI" id="CHEBI:30413"/>
    </cofactor>
</comment>
<dbReference type="Gene3D" id="1.10.630.10">
    <property type="entry name" value="Cytochrome P450"/>
    <property type="match status" value="1"/>
</dbReference>
<evidence type="ECO:0000256" key="14">
    <source>
        <dbReference type="RuleBase" id="RU000461"/>
    </source>
</evidence>
<evidence type="ECO:0000256" key="13">
    <source>
        <dbReference type="PIRSR" id="PIRSR602401-1"/>
    </source>
</evidence>
<name>A0A146M969_LYGHE</name>
<dbReference type="GO" id="GO:0004497">
    <property type="term" value="F:monooxygenase activity"/>
    <property type="evidence" value="ECO:0007669"/>
    <property type="project" value="UniProtKB-KW"/>
</dbReference>
<evidence type="ECO:0000256" key="7">
    <source>
        <dbReference type="ARBA" id="ARBA00022824"/>
    </source>
</evidence>
<accession>A0A146M969</accession>
<comment type="similarity">
    <text evidence="4 14">Belongs to the cytochrome P450 family.</text>
</comment>
<dbReference type="PANTHER" id="PTHR24291:SF189">
    <property type="entry name" value="CYTOCHROME P450 4C3-RELATED"/>
    <property type="match status" value="1"/>
</dbReference>
<keyword evidence="6 13" id="KW-0479">Metal-binding</keyword>
<dbReference type="GO" id="GO:0016705">
    <property type="term" value="F:oxidoreductase activity, acting on paired donors, with incorporation or reduction of molecular oxygen"/>
    <property type="evidence" value="ECO:0007669"/>
    <property type="project" value="InterPro"/>
</dbReference>
<evidence type="ECO:0000256" key="6">
    <source>
        <dbReference type="ARBA" id="ARBA00022723"/>
    </source>
</evidence>
<keyword evidence="12 15" id="KW-0472">Membrane</keyword>
<keyword evidence="5 13" id="KW-0349">Heme</keyword>
<dbReference type="PROSITE" id="PS00086">
    <property type="entry name" value="CYTOCHROME_P450"/>
    <property type="match status" value="1"/>
</dbReference>
<gene>
    <name evidence="16" type="primary">CYP4C1_6</name>
    <name evidence="16" type="ORF">g.45735</name>
</gene>
<protein>
    <submittedName>
        <fullName evidence="16">Cytochrome P450 4C1</fullName>
    </submittedName>
</protein>
<evidence type="ECO:0000256" key="4">
    <source>
        <dbReference type="ARBA" id="ARBA00010617"/>
    </source>
</evidence>
<evidence type="ECO:0000256" key="10">
    <source>
        <dbReference type="ARBA" id="ARBA00023004"/>
    </source>
</evidence>
<keyword evidence="15" id="KW-1133">Transmembrane helix</keyword>
<dbReference type="GO" id="GO:0005789">
    <property type="term" value="C:endoplasmic reticulum membrane"/>
    <property type="evidence" value="ECO:0007669"/>
    <property type="project" value="UniProtKB-SubCell"/>
</dbReference>
<dbReference type="PANTHER" id="PTHR24291">
    <property type="entry name" value="CYTOCHROME P450 FAMILY 4"/>
    <property type="match status" value="1"/>
</dbReference>
<dbReference type="AlphaFoldDB" id="A0A146M969"/>
<keyword evidence="8" id="KW-0492">Microsome</keyword>
<dbReference type="PRINTS" id="PR00463">
    <property type="entry name" value="EP450I"/>
</dbReference>
<evidence type="ECO:0000256" key="8">
    <source>
        <dbReference type="ARBA" id="ARBA00022848"/>
    </source>
</evidence>
<evidence type="ECO:0000256" key="1">
    <source>
        <dbReference type="ARBA" id="ARBA00001971"/>
    </source>
</evidence>
<keyword evidence="11 14" id="KW-0503">Monooxygenase</keyword>
<organism evidence="16">
    <name type="scientific">Lygus hesperus</name>
    <name type="common">Western plant bug</name>
    <dbReference type="NCBI Taxonomy" id="30085"/>
    <lineage>
        <taxon>Eukaryota</taxon>
        <taxon>Metazoa</taxon>
        <taxon>Ecdysozoa</taxon>
        <taxon>Arthropoda</taxon>
        <taxon>Hexapoda</taxon>
        <taxon>Insecta</taxon>
        <taxon>Pterygota</taxon>
        <taxon>Neoptera</taxon>
        <taxon>Paraneoptera</taxon>
        <taxon>Hemiptera</taxon>
        <taxon>Heteroptera</taxon>
        <taxon>Panheteroptera</taxon>
        <taxon>Cimicomorpha</taxon>
        <taxon>Miridae</taxon>
        <taxon>Mirini</taxon>
        <taxon>Lygus</taxon>
    </lineage>
</organism>
<dbReference type="EMBL" id="GDHC01003313">
    <property type="protein sequence ID" value="JAQ15316.1"/>
    <property type="molecule type" value="Transcribed_RNA"/>
</dbReference>
<evidence type="ECO:0000256" key="2">
    <source>
        <dbReference type="ARBA" id="ARBA00004174"/>
    </source>
</evidence>
<evidence type="ECO:0000256" key="3">
    <source>
        <dbReference type="ARBA" id="ARBA00004406"/>
    </source>
</evidence>
<feature type="transmembrane region" description="Helical" evidence="15">
    <location>
        <begin position="6"/>
        <end position="33"/>
    </location>
</feature>
<dbReference type="InterPro" id="IPR036396">
    <property type="entry name" value="Cyt_P450_sf"/>
</dbReference>